<keyword evidence="1" id="KW-0472">Membrane</keyword>
<proteinExistence type="predicted"/>
<sequence>MNKRVILLVVILGVLVLDVAYGQGCSQCKLLSEQSTEAGEASFATNINKGILLLMCMPYIILLIVFRKRLVRFVKSLFSKPSQAAN</sequence>
<organism evidence="2 3">
    <name type="scientific">Taishania pollutisoli</name>
    <dbReference type="NCBI Taxonomy" id="2766479"/>
    <lineage>
        <taxon>Bacteria</taxon>
        <taxon>Pseudomonadati</taxon>
        <taxon>Bacteroidota</taxon>
        <taxon>Flavobacteriia</taxon>
        <taxon>Flavobacteriales</taxon>
        <taxon>Crocinitomicaceae</taxon>
        <taxon>Taishania</taxon>
    </lineage>
</organism>
<keyword evidence="3" id="KW-1185">Reference proteome</keyword>
<gene>
    <name evidence="2" type="ORF">H9Y05_00370</name>
</gene>
<comment type="caution">
    <text evidence="2">The sequence shown here is derived from an EMBL/GenBank/DDBJ whole genome shotgun (WGS) entry which is preliminary data.</text>
</comment>
<evidence type="ECO:0000256" key="1">
    <source>
        <dbReference type="SAM" id="Phobius"/>
    </source>
</evidence>
<feature type="transmembrane region" description="Helical" evidence="1">
    <location>
        <begin position="46"/>
        <end position="66"/>
    </location>
</feature>
<keyword evidence="1" id="KW-1133">Transmembrane helix</keyword>
<dbReference type="RefSeq" id="WP_216713198.1">
    <property type="nucleotide sequence ID" value="NZ_JACVEL010000001.1"/>
</dbReference>
<dbReference type="EMBL" id="JACVEL010000001">
    <property type="protein sequence ID" value="MBC9810917.1"/>
    <property type="molecule type" value="Genomic_DNA"/>
</dbReference>
<dbReference type="Proteomes" id="UP000652681">
    <property type="component" value="Unassembled WGS sequence"/>
</dbReference>
<keyword evidence="1" id="KW-0812">Transmembrane</keyword>
<dbReference type="AlphaFoldDB" id="A0A8J6PA69"/>
<accession>A0A8J6PA69</accession>
<evidence type="ECO:0000313" key="3">
    <source>
        <dbReference type="Proteomes" id="UP000652681"/>
    </source>
</evidence>
<reference evidence="2" key="1">
    <citation type="submission" date="2020-09" db="EMBL/GenBank/DDBJ databases">
        <title>Taishania pollutisoli gen. nov., sp. nov., Isolated from Tetrabromobisphenol A-Contaminated Soil.</title>
        <authorList>
            <person name="Chen Q."/>
        </authorList>
    </citation>
    <scope>NUCLEOTIDE SEQUENCE</scope>
    <source>
        <strain evidence="2">CZZ-1</strain>
    </source>
</reference>
<name>A0A8J6PA69_9FLAO</name>
<evidence type="ECO:0000313" key="2">
    <source>
        <dbReference type="EMBL" id="MBC9810917.1"/>
    </source>
</evidence>
<protein>
    <submittedName>
        <fullName evidence="2">Uncharacterized protein</fullName>
    </submittedName>
</protein>